<feature type="chain" id="PRO_5043764724" evidence="1">
    <location>
        <begin position="19"/>
        <end position="133"/>
    </location>
</feature>
<protein>
    <submittedName>
        <fullName evidence="2">Uncharacterized protein</fullName>
    </submittedName>
</protein>
<sequence length="133" mass="14337">MQVYFILFVVALFGAGNCGNNDAKKIACIHGKFNNDIGSAGYTNCHQRSGALPIPRIKQCYQEVMKTAQVVVTVGGKQKVDGTKFAEYAAAHSTSDVGKAMGACSRKTDAQEIYKKASSTTQCVFSEVKRTCK</sequence>
<accession>A0AAV6UVN1</accession>
<gene>
    <name evidence="2" type="ORF">JTE90_019281</name>
</gene>
<organism evidence="2 3">
    <name type="scientific">Oedothorax gibbosus</name>
    <dbReference type="NCBI Taxonomy" id="931172"/>
    <lineage>
        <taxon>Eukaryota</taxon>
        <taxon>Metazoa</taxon>
        <taxon>Ecdysozoa</taxon>
        <taxon>Arthropoda</taxon>
        <taxon>Chelicerata</taxon>
        <taxon>Arachnida</taxon>
        <taxon>Araneae</taxon>
        <taxon>Araneomorphae</taxon>
        <taxon>Entelegynae</taxon>
        <taxon>Araneoidea</taxon>
        <taxon>Linyphiidae</taxon>
        <taxon>Erigoninae</taxon>
        <taxon>Oedothorax</taxon>
    </lineage>
</organism>
<keyword evidence="3" id="KW-1185">Reference proteome</keyword>
<proteinExistence type="predicted"/>
<feature type="signal peptide" evidence="1">
    <location>
        <begin position="1"/>
        <end position="18"/>
    </location>
</feature>
<keyword evidence="1" id="KW-0732">Signal</keyword>
<comment type="caution">
    <text evidence="2">The sequence shown here is derived from an EMBL/GenBank/DDBJ whole genome shotgun (WGS) entry which is preliminary data.</text>
</comment>
<name>A0AAV6UVN1_9ARAC</name>
<dbReference type="AlphaFoldDB" id="A0AAV6UVN1"/>
<evidence type="ECO:0000256" key="1">
    <source>
        <dbReference type="SAM" id="SignalP"/>
    </source>
</evidence>
<dbReference type="Proteomes" id="UP000827092">
    <property type="component" value="Unassembled WGS sequence"/>
</dbReference>
<evidence type="ECO:0000313" key="2">
    <source>
        <dbReference type="EMBL" id="KAG8188376.1"/>
    </source>
</evidence>
<dbReference type="EMBL" id="JAFNEN010000239">
    <property type="protein sequence ID" value="KAG8188376.1"/>
    <property type="molecule type" value="Genomic_DNA"/>
</dbReference>
<evidence type="ECO:0000313" key="3">
    <source>
        <dbReference type="Proteomes" id="UP000827092"/>
    </source>
</evidence>
<reference evidence="2 3" key="1">
    <citation type="journal article" date="2022" name="Nat. Ecol. Evol.">
        <title>A masculinizing supergene underlies an exaggerated male reproductive morph in a spider.</title>
        <authorList>
            <person name="Hendrickx F."/>
            <person name="De Corte Z."/>
            <person name="Sonet G."/>
            <person name="Van Belleghem S.M."/>
            <person name="Kostlbacher S."/>
            <person name="Vangestel C."/>
        </authorList>
    </citation>
    <scope>NUCLEOTIDE SEQUENCE [LARGE SCALE GENOMIC DNA]</scope>
    <source>
        <strain evidence="2">W744_W776</strain>
    </source>
</reference>